<keyword evidence="4" id="KW-0067">ATP-binding</keyword>
<dbReference type="SUPFAM" id="SSF53067">
    <property type="entry name" value="Actin-like ATPase domain"/>
    <property type="match status" value="2"/>
</dbReference>
<dbReference type="Pfam" id="PF00022">
    <property type="entry name" value="Actin"/>
    <property type="match status" value="1"/>
</dbReference>
<dbReference type="PRINTS" id="PR00190">
    <property type="entry name" value="ACTIN"/>
</dbReference>
<dbReference type="InterPro" id="IPR043129">
    <property type="entry name" value="ATPase_NBD"/>
</dbReference>
<dbReference type="AlphaFoldDB" id="A0AAV7KKS0"/>
<evidence type="ECO:0000313" key="7">
    <source>
        <dbReference type="EMBL" id="KAI6661814.1"/>
    </source>
</evidence>
<dbReference type="FunFam" id="3.30.420.40:FF:000148">
    <property type="entry name" value="Actin, alpha skeletal muscle"/>
    <property type="match status" value="1"/>
</dbReference>
<dbReference type="GO" id="GO:0005524">
    <property type="term" value="F:ATP binding"/>
    <property type="evidence" value="ECO:0007669"/>
    <property type="project" value="UniProtKB-KW"/>
</dbReference>
<evidence type="ECO:0000256" key="1">
    <source>
        <dbReference type="ARBA" id="ARBA00004245"/>
    </source>
</evidence>
<accession>A0AAV7KKS0</accession>
<comment type="caution">
    <text evidence="7">The sequence shown here is derived from an EMBL/GenBank/DDBJ whole genome shotgun (WGS) entry which is preliminary data.</text>
</comment>
<evidence type="ECO:0000256" key="4">
    <source>
        <dbReference type="ARBA" id="ARBA00022840"/>
    </source>
</evidence>
<name>A0AAV7KKS0_9METZ</name>
<evidence type="ECO:0000313" key="8">
    <source>
        <dbReference type="Proteomes" id="UP001165289"/>
    </source>
</evidence>
<comment type="subcellular location">
    <subcellularLocation>
        <location evidence="1">Cytoplasm</location>
        <location evidence="1">Cytoskeleton</location>
    </subcellularLocation>
</comment>
<dbReference type="GO" id="GO:0005856">
    <property type="term" value="C:cytoskeleton"/>
    <property type="evidence" value="ECO:0007669"/>
    <property type="project" value="UniProtKB-SubCell"/>
</dbReference>
<proteinExistence type="inferred from homology"/>
<dbReference type="FunFam" id="3.90.640.10:FF:000047">
    <property type="entry name" value="Actin, alpha skeletal muscle"/>
    <property type="match status" value="1"/>
</dbReference>
<dbReference type="EMBL" id="JAKMXF010000006">
    <property type="protein sequence ID" value="KAI6661814.1"/>
    <property type="molecule type" value="Genomic_DNA"/>
</dbReference>
<protein>
    <submittedName>
        <fullName evidence="7">Actin</fullName>
    </submittedName>
</protein>
<comment type="similarity">
    <text evidence="6">Belongs to the actin family.</text>
</comment>
<keyword evidence="2" id="KW-0963">Cytoplasm</keyword>
<gene>
    <name evidence="7" type="ORF">LOD99_9821</name>
</gene>
<dbReference type="Gene3D" id="3.30.420.40">
    <property type="match status" value="2"/>
</dbReference>
<keyword evidence="8" id="KW-1185">Reference proteome</keyword>
<evidence type="ECO:0000256" key="2">
    <source>
        <dbReference type="ARBA" id="ARBA00022490"/>
    </source>
</evidence>
<sequence length="399" mass="45276">MLFLQLESYAIYVEKFDKLMATNTIDCHHKVVIDNGSERMKVGFHGADTPSYIFPTLLGRIRYLFLLQMNYKETYVGTEAQAKRGILALQYPVEYGIITNWDAMEKIWHHTFTNELRVASEECTVLLTEPPLNLGANREKTIQIMFETFGINSLYLCNSSILSLYASSRTTGIVIESGAGVSHIVPIFKQRTLTNGIPRQDGVAGKDLTEILMKMMCERGYSFTTTAERMIVNEMKEQLCYVALDYKQEMIRSQSDSSLEKNYELPDGGMLNVGSERFRCPEALFDPSLIGVSTHRLQDLVYNSIMKCDNEIHKYLASNIVLSGGNTMFPGFSERIEKEVIKLLSPDMRVKVISPSNREYSAWIGGSVLASMNDFNNVCLSKAEYDEYGPCIAYRKYVH</sequence>
<evidence type="ECO:0000256" key="5">
    <source>
        <dbReference type="ARBA" id="ARBA00023212"/>
    </source>
</evidence>
<evidence type="ECO:0000256" key="3">
    <source>
        <dbReference type="ARBA" id="ARBA00022741"/>
    </source>
</evidence>
<dbReference type="SMART" id="SM00268">
    <property type="entry name" value="ACTIN"/>
    <property type="match status" value="1"/>
</dbReference>
<dbReference type="Proteomes" id="UP001165289">
    <property type="component" value="Unassembled WGS sequence"/>
</dbReference>
<dbReference type="InterPro" id="IPR004000">
    <property type="entry name" value="Actin"/>
</dbReference>
<dbReference type="FunFam" id="3.30.420.40:FF:000058">
    <property type="entry name" value="Putative actin-related protein 5"/>
    <property type="match status" value="1"/>
</dbReference>
<dbReference type="PANTHER" id="PTHR11937">
    <property type="entry name" value="ACTIN"/>
    <property type="match status" value="1"/>
</dbReference>
<organism evidence="7 8">
    <name type="scientific">Oopsacas minuta</name>
    <dbReference type="NCBI Taxonomy" id="111878"/>
    <lineage>
        <taxon>Eukaryota</taxon>
        <taxon>Metazoa</taxon>
        <taxon>Porifera</taxon>
        <taxon>Hexactinellida</taxon>
        <taxon>Hexasterophora</taxon>
        <taxon>Lyssacinosida</taxon>
        <taxon>Leucopsacidae</taxon>
        <taxon>Oopsacas</taxon>
    </lineage>
</organism>
<evidence type="ECO:0000256" key="6">
    <source>
        <dbReference type="RuleBase" id="RU000487"/>
    </source>
</evidence>
<keyword evidence="5" id="KW-0206">Cytoskeleton</keyword>
<keyword evidence="3" id="KW-0547">Nucleotide-binding</keyword>
<reference evidence="7 8" key="1">
    <citation type="journal article" date="2023" name="BMC Biol.">
        <title>The compact genome of the sponge Oopsacas minuta (Hexactinellida) is lacking key metazoan core genes.</title>
        <authorList>
            <person name="Santini S."/>
            <person name="Schenkelaars Q."/>
            <person name="Jourda C."/>
            <person name="Duchesne M."/>
            <person name="Belahbib H."/>
            <person name="Rocher C."/>
            <person name="Selva M."/>
            <person name="Riesgo A."/>
            <person name="Vervoort M."/>
            <person name="Leys S.P."/>
            <person name="Kodjabachian L."/>
            <person name="Le Bivic A."/>
            <person name="Borchiellini C."/>
            <person name="Claverie J.M."/>
            <person name="Renard E."/>
        </authorList>
    </citation>
    <scope>NUCLEOTIDE SEQUENCE [LARGE SCALE GENOMIC DNA]</scope>
    <source>
        <strain evidence="7">SPO-2</strain>
    </source>
</reference>
<dbReference type="Gene3D" id="3.90.640.10">
    <property type="entry name" value="Actin, Chain A, domain 4"/>
    <property type="match status" value="1"/>
</dbReference>